<keyword evidence="1" id="KW-0812">Transmembrane</keyword>
<keyword evidence="1" id="KW-0472">Membrane</keyword>
<reference evidence="2 3" key="1">
    <citation type="submission" date="2021-01" db="EMBL/GenBank/DDBJ databases">
        <title>Genomic Encyclopedia of Type Strains, Phase IV (KMG-IV): sequencing the most valuable type-strain genomes for metagenomic binning, comparative biology and taxonomic classification.</title>
        <authorList>
            <person name="Goeker M."/>
        </authorList>
    </citation>
    <scope>NUCLEOTIDE SEQUENCE [LARGE SCALE GENOMIC DNA]</scope>
    <source>
        <strain evidence="2 3">DSM 104297</strain>
    </source>
</reference>
<feature type="transmembrane region" description="Helical" evidence="1">
    <location>
        <begin position="60"/>
        <end position="77"/>
    </location>
</feature>
<evidence type="ECO:0000256" key="1">
    <source>
        <dbReference type="SAM" id="Phobius"/>
    </source>
</evidence>
<gene>
    <name evidence="2" type="ORF">JOC83_002724</name>
</gene>
<comment type="caution">
    <text evidence="2">The sequence shown here is derived from an EMBL/GenBank/DDBJ whole genome shotgun (WGS) entry which is preliminary data.</text>
</comment>
<protein>
    <submittedName>
        <fullName evidence="2">Magnesium-transporting ATPase (P-type)</fullName>
    </submittedName>
</protein>
<sequence length="148" mass="17519">MIYFLIVFVAVIEIVYLFVNRPIFVNIPAIQFYMFPLIVVILLSIFLSKRTKRMMRVVKQVSITAAIFIIIFVPVVYTGNLPLYSYSEAKAIIAKREKLLLTEFEEHKNVHKDEENHYYYLYKVIRDEETTIQYIFDPFTGGYEALNE</sequence>
<keyword evidence="3" id="KW-1185">Reference proteome</keyword>
<feature type="transmembrane region" description="Helical" evidence="1">
    <location>
        <begin position="5"/>
        <end position="24"/>
    </location>
</feature>
<keyword evidence="1" id="KW-1133">Transmembrane helix</keyword>
<evidence type="ECO:0000313" key="3">
    <source>
        <dbReference type="Proteomes" id="UP000809829"/>
    </source>
</evidence>
<dbReference type="EMBL" id="JAFBFC010000004">
    <property type="protein sequence ID" value="MBM7703875.1"/>
    <property type="molecule type" value="Genomic_DNA"/>
</dbReference>
<dbReference type="Proteomes" id="UP000809829">
    <property type="component" value="Unassembled WGS sequence"/>
</dbReference>
<accession>A0ABS2QWK5</accession>
<proteinExistence type="predicted"/>
<name>A0ABS2QWK5_9BACI</name>
<evidence type="ECO:0000313" key="2">
    <source>
        <dbReference type="EMBL" id="MBM7703875.1"/>
    </source>
</evidence>
<feature type="transmembrane region" description="Helical" evidence="1">
    <location>
        <begin position="30"/>
        <end position="48"/>
    </location>
</feature>
<organism evidence="2 3">
    <name type="scientific">Priestia iocasae</name>
    <dbReference type="NCBI Taxonomy" id="2291674"/>
    <lineage>
        <taxon>Bacteria</taxon>
        <taxon>Bacillati</taxon>
        <taxon>Bacillota</taxon>
        <taxon>Bacilli</taxon>
        <taxon>Bacillales</taxon>
        <taxon>Bacillaceae</taxon>
        <taxon>Priestia</taxon>
    </lineage>
</organism>
<dbReference type="RefSeq" id="WP_205187869.1">
    <property type="nucleotide sequence ID" value="NZ_JAFBFC010000004.1"/>
</dbReference>